<sequence>MKKVEKEINLKKIVSVIKHRIWMIIVLSFLAALAGGIYNQYTYVPIYEASTRTLVKADDNLFAQLTALIKEPNILEKVVSELDLPGSAASLGSKITINQSSQVLVISVVDIDPARAANIANTVTEVFIKDAAVHYDFTDFEIFTSAEENPWPINPKSNKLLIVGFILGAGIGIGLIFLLDSLDDTTRNSRDTEEILGIPVLGKISKMTKKNTNMKMKKQKSLSIRGESIGS</sequence>
<keyword evidence="10" id="KW-1185">Reference proteome</keyword>
<dbReference type="AlphaFoldDB" id="A0A1H0VE48"/>
<keyword evidence="5 7" id="KW-1133">Transmembrane helix</keyword>
<organism evidence="9 10">
    <name type="scientific">Litchfieldia salsa</name>
    <dbReference type="NCBI Taxonomy" id="930152"/>
    <lineage>
        <taxon>Bacteria</taxon>
        <taxon>Bacillati</taxon>
        <taxon>Bacillota</taxon>
        <taxon>Bacilli</taxon>
        <taxon>Bacillales</taxon>
        <taxon>Bacillaceae</taxon>
        <taxon>Litchfieldia</taxon>
    </lineage>
</organism>
<gene>
    <name evidence="9" type="ORF">SAMN05216565_106219</name>
</gene>
<dbReference type="InterPro" id="IPR003856">
    <property type="entry name" value="LPS_length_determ_N"/>
</dbReference>
<dbReference type="GO" id="GO:0004713">
    <property type="term" value="F:protein tyrosine kinase activity"/>
    <property type="evidence" value="ECO:0007669"/>
    <property type="project" value="TreeGrafter"/>
</dbReference>
<evidence type="ECO:0000313" key="9">
    <source>
        <dbReference type="EMBL" id="SDP76613.1"/>
    </source>
</evidence>
<accession>A0A1H0VE48</accession>
<dbReference type="OrthoDB" id="2365115at2"/>
<evidence type="ECO:0000256" key="7">
    <source>
        <dbReference type="SAM" id="Phobius"/>
    </source>
</evidence>
<evidence type="ECO:0000259" key="8">
    <source>
        <dbReference type="Pfam" id="PF02706"/>
    </source>
</evidence>
<proteinExistence type="inferred from homology"/>
<keyword evidence="3" id="KW-1003">Cell membrane</keyword>
<dbReference type="InterPro" id="IPR050445">
    <property type="entry name" value="Bact_polysacc_biosynth/exp"/>
</dbReference>
<evidence type="ECO:0000256" key="5">
    <source>
        <dbReference type="ARBA" id="ARBA00022989"/>
    </source>
</evidence>
<dbReference type="Proteomes" id="UP000199159">
    <property type="component" value="Unassembled WGS sequence"/>
</dbReference>
<keyword evidence="6 7" id="KW-0472">Membrane</keyword>
<comment type="similarity">
    <text evidence="2">Belongs to the CpsC/CapA family.</text>
</comment>
<keyword evidence="4 7" id="KW-0812">Transmembrane</keyword>
<dbReference type="EMBL" id="FNJU01000006">
    <property type="protein sequence ID" value="SDP76613.1"/>
    <property type="molecule type" value="Genomic_DNA"/>
</dbReference>
<evidence type="ECO:0000313" key="10">
    <source>
        <dbReference type="Proteomes" id="UP000199159"/>
    </source>
</evidence>
<evidence type="ECO:0000256" key="3">
    <source>
        <dbReference type="ARBA" id="ARBA00022475"/>
    </source>
</evidence>
<feature type="transmembrane region" description="Helical" evidence="7">
    <location>
        <begin position="21"/>
        <end position="41"/>
    </location>
</feature>
<evidence type="ECO:0000256" key="4">
    <source>
        <dbReference type="ARBA" id="ARBA00022692"/>
    </source>
</evidence>
<feature type="domain" description="Polysaccharide chain length determinant N-terminal" evidence="8">
    <location>
        <begin position="7"/>
        <end position="78"/>
    </location>
</feature>
<protein>
    <submittedName>
        <fullName evidence="9">Capsular polysaccharide biosynthesis protein</fullName>
    </submittedName>
</protein>
<comment type="subcellular location">
    <subcellularLocation>
        <location evidence="1">Cell membrane</location>
        <topology evidence="1">Multi-pass membrane protein</topology>
    </subcellularLocation>
</comment>
<evidence type="ECO:0000256" key="6">
    <source>
        <dbReference type="ARBA" id="ARBA00023136"/>
    </source>
</evidence>
<dbReference type="Pfam" id="PF02706">
    <property type="entry name" value="Wzz"/>
    <property type="match status" value="1"/>
</dbReference>
<name>A0A1H0VE48_9BACI</name>
<dbReference type="PANTHER" id="PTHR32309">
    <property type="entry name" value="TYROSINE-PROTEIN KINASE"/>
    <property type="match status" value="1"/>
</dbReference>
<dbReference type="PANTHER" id="PTHR32309:SF13">
    <property type="entry name" value="FERRIC ENTEROBACTIN TRANSPORT PROTEIN FEPE"/>
    <property type="match status" value="1"/>
</dbReference>
<dbReference type="GO" id="GO:0005886">
    <property type="term" value="C:plasma membrane"/>
    <property type="evidence" value="ECO:0007669"/>
    <property type="project" value="UniProtKB-SubCell"/>
</dbReference>
<feature type="transmembrane region" description="Helical" evidence="7">
    <location>
        <begin position="160"/>
        <end position="179"/>
    </location>
</feature>
<evidence type="ECO:0000256" key="1">
    <source>
        <dbReference type="ARBA" id="ARBA00004651"/>
    </source>
</evidence>
<evidence type="ECO:0000256" key="2">
    <source>
        <dbReference type="ARBA" id="ARBA00006683"/>
    </source>
</evidence>
<reference evidence="10" key="1">
    <citation type="submission" date="2016-10" db="EMBL/GenBank/DDBJ databases">
        <authorList>
            <person name="Varghese N."/>
            <person name="Submissions S."/>
        </authorList>
    </citation>
    <scope>NUCLEOTIDE SEQUENCE [LARGE SCALE GENOMIC DNA]</scope>
    <source>
        <strain evidence="10">IBRC-M10078</strain>
    </source>
</reference>
<dbReference type="STRING" id="930152.SAMN05216565_106219"/>